<evidence type="ECO:0000313" key="2">
    <source>
        <dbReference type="Proteomes" id="UP000002045"/>
    </source>
</evidence>
<dbReference type="KEGG" id="xbo:XBJ1_4250"/>
<dbReference type="EMBL" id="FN667741">
    <property type="protein sequence ID" value="CBJ83358.1"/>
    <property type="molecule type" value="Genomic_DNA"/>
</dbReference>
<accession>D3V6S9</accession>
<organism evidence="1 2">
    <name type="scientific">Xenorhabdus bovienii (strain SS-2004)</name>
    <name type="common">Xenorhabdus nematophila subsp. bovienii</name>
    <dbReference type="NCBI Taxonomy" id="406818"/>
    <lineage>
        <taxon>Bacteria</taxon>
        <taxon>Pseudomonadati</taxon>
        <taxon>Pseudomonadota</taxon>
        <taxon>Gammaproteobacteria</taxon>
        <taxon>Enterobacterales</taxon>
        <taxon>Morganellaceae</taxon>
        <taxon>Xenorhabdus</taxon>
    </lineage>
</organism>
<evidence type="ECO:0000313" key="1">
    <source>
        <dbReference type="EMBL" id="CBJ83358.1"/>
    </source>
</evidence>
<proteinExistence type="predicted"/>
<gene>
    <name evidence="1" type="ordered locus">XBJ1_4250</name>
</gene>
<dbReference type="Proteomes" id="UP000002045">
    <property type="component" value="Chromosome"/>
</dbReference>
<dbReference type="AlphaFoldDB" id="D3V6S9"/>
<protein>
    <submittedName>
        <fullName evidence="1">Uncharacterized protein</fullName>
    </submittedName>
</protein>
<sequence length="45" mass="5321">MLIIYTNIIEKTSKNTSGDRFVNERIKKTIFLLHRDPTLPKMRST</sequence>
<name>D3V6S9_XENBS</name>
<reference evidence="1 2" key="1">
    <citation type="journal article" date="2011" name="PLoS ONE">
        <title>The entomopathogenic bacterial endosymbionts xenorhabdus and photorhabdus: convergent lifestyles from divergent genomes.</title>
        <authorList>
            <person name="Chaston J.M."/>
            <person name="Suen G."/>
            <person name="Tucker S.L."/>
            <person name="Andersen A.W."/>
            <person name="Bhasin A."/>
            <person name="Bode E."/>
            <person name="Bode H.B."/>
            <person name="Brachmann A.O."/>
            <person name="Cowles C.E."/>
            <person name="Cowles K.N."/>
            <person name="Darby C."/>
            <person name="de Leon L."/>
            <person name="Drace K."/>
            <person name="Du Z."/>
            <person name="Givaudan A."/>
            <person name="Herbert Tran E.E."/>
            <person name="Jewell K.A."/>
            <person name="Knack J.J."/>
            <person name="Krasomil-Osterfeld K.C."/>
            <person name="Kukor R."/>
            <person name="Lanois A."/>
            <person name="Latreille P."/>
            <person name="Leimgruber N.K."/>
            <person name="Lipke C.M."/>
            <person name="Liu R."/>
            <person name="Lu X."/>
            <person name="Martens E.C."/>
            <person name="Marri P.R."/>
            <person name="Medigue C."/>
            <person name="Menard M.L."/>
            <person name="Miller N.M."/>
            <person name="Morales-Soto N."/>
            <person name="Norton S."/>
            <person name="Ogier J.C."/>
            <person name="Orchard S.S."/>
            <person name="Park D."/>
            <person name="Park Y."/>
            <person name="Qurollo B.A."/>
            <person name="Sugar D.R."/>
            <person name="Richards G.R."/>
            <person name="Rouy Z."/>
            <person name="Slominski B."/>
            <person name="Slominski K."/>
            <person name="Snyder H."/>
            <person name="Tjaden B.C."/>
            <person name="van der Hoeven R."/>
            <person name="Welch R.D."/>
            <person name="Wheeler C."/>
            <person name="Xiang B."/>
            <person name="Barbazuk B."/>
            <person name="Gaudriault S."/>
            <person name="Goodner B."/>
            <person name="Slater S.C."/>
            <person name="Forst S."/>
            <person name="Goldman B.S."/>
            <person name="Goodrich-Blair H."/>
        </authorList>
    </citation>
    <scope>NUCLEOTIDE SEQUENCE [LARGE SCALE GENOMIC DNA]</scope>
    <source>
        <strain evidence="1 2">SS-2004</strain>
    </source>
</reference>
<dbReference type="HOGENOM" id="CLU_206058_0_0_6"/>